<dbReference type="OrthoDB" id="3237721at2"/>
<comment type="caution">
    <text evidence="1">The sequence shown here is derived from an EMBL/GenBank/DDBJ whole genome shotgun (WGS) entry which is preliminary data.</text>
</comment>
<organism evidence="1 2">
    <name type="scientific">Bifidobacterium scardovii</name>
    <dbReference type="NCBI Taxonomy" id="158787"/>
    <lineage>
        <taxon>Bacteria</taxon>
        <taxon>Bacillati</taxon>
        <taxon>Actinomycetota</taxon>
        <taxon>Actinomycetes</taxon>
        <taxon>Bifidobacteriales</taxon>
        <taxon>Bifidobacteriaceae</taxon>
        <taxon>Bifidobacterium</taxon>
    </lineage>
</organism>
<reference evidence="1 2" key="1">
    <citation type="submission" date="2014-03" db="EMBL/GenBank/DDBJ databases">
        <title>Genomics of Bifidobacteria.</title>
        <authorList>
            <person name="Ventura M."/>
            <person name="Milani C."/>
            <person name="Lugli G.A."/>
        </authorList>
    </citation>
    <scope>NUCLEOTIDE SEQUENCE [LARGE SCALE GENOMIC DNA]</scope>
    <source>
        <strain evidence="1 2">LMG 21589</strain>
    </source>
</reference>
<dbReference type="GeneID" id="85165989"/>
<accession>A0A087DI34</accession>
<proteinExistence type="predicted"/>
<dbReference type="RefSeq" id="WP_033519678.1">
    <property type="nucleotide sequence ID" value="NZ_CAUPKV010000009.1"/>
</dbReference>
<evidence type="ECO:0000313" key="1">
    <source>
        <dbReference type="EMBL" id="KFI95184.1"/>
    </source>
</evidence>
<dbReference type="eggNOG" id="ENOG5031Y95">
    <property type="taxonomic scope" value="Bacteria"/>
</dbReference>
<dbReference type="STRING" id="158787.BSCA_1002"/>
<evidence type="ECO:0000313" key="2">
    <source>
        <dbReference type="Proteomes" id="UP000029033"/>
    </source>
</evidence>
<gene>
    <name evidence="1" type="ORF">BSCA_1002</name>
</gene>
<dbReference type="EMBL" id="JGZO01000004">
    <property type="protein sequence ID" value="KFI95184.1"/>
    <property type="molecule type" value="Genomic_DNA"/>
</dbReference>
<evidence type="ECO:0008006" key="3">
    <source>
        <dbReference type="Google" id="ProtNLM"/>
    </source>
</evidence>
<name>A0A087DI34_9BIFI</name>
<protein>
    <recommendedName>
        <fullName evidence="3">Tail terminator</fullName>
    </recommendedName>
</protein>
<sequence length="130" mass="14197">MAMPITGGFPSATRLLRTWIEEHTGRPVWTRLPDNMSALLPLIMVSPAPSGGIDGYERQSSLDIDVYVTGPDQMEPLVRELEDSLASLQGDGNRYGYADSCGLTGFSEIPGRDPSVLRWTATATLTMRPQ</sequence>
<dbReference type="Proteomes" id="UP000029033">
    <property type="component" value="Unassembled WGS sequence"/>
</dbReference>
<keyword evidence="2" id="KW-1185">Reference proteome</keyword>
<dbReference type="AlphaFoldDB" id="A0A087DI34"/>